<dbReference type="Proteomes" id="UP000318578">
    <property type="component" value="Unassembled WGS sequence"/>
</dbReference>
<dbReference type="RefSeq" id="WP_144638809.1">
    <property type="nucleotide sequence ID" value="NZ_BNAX01000015.1"/>
</dbReference>
<dbReference type="EMBL" id="VJZA01000022">
    <property type="protein sequence ID" value="TVT21892.1"/>
    <property type="molecule type" value="Genomic_DNA"/>
</dbReference>
<dbReference type="AlphaFoldDB" id="A0A558AC99"/>
<feature type="region of interest" description="Disordered" evidence="1">
    <location>
        <begin position="49"/>
        <end position="74"/>
    </location>
</feature>
<name>A0A558AC99_9PSEU</name>
<protein>
    <submittedName>
        <fullName evidence="2">Uncharacterized protein</fullName>
    </submittedName>
</protein>
<keyword evidence="3" id="KW-1185">Reference proteome</keyword>
<proteinExistence type="predicted"/>
<gene>
    <name evidence="2" type="ORF">FNH06_15135</name>
</gene>
<accession>A0A558AC99</accession>
<reference evidence="2 3" key="1">
    <citation type="submission" date="2019-07" db="EMBL/GenBank/DDBJ databases">
        <title>New species of Amycolatopsis and Streptomyces.</title>
        <authorList>
            <person name="Duangmal K."/>
            <person name="Teo W.F.A."/>
            <person name="Lipun K."/>
        </authorList>
    </citation>
    <scope>NUCLEOTIDE SEQUENCE [LARGE SCALE GENOMIC DNA]</scope>
    <source>
        <strain evidence="2 3">JCM 30562</strain>
    </source>
</reference>
<evidence type="ECO:0000313" key="3">
    <source>
        <dbReference type="Proteomes" id="UP000318578"/>
    </source>
</evidence>
<evidence type="ECO:0000313" key="2">
    <source>
        <dbReference type="EMBL" id="TVT21892.1"/>
    </source>
</evidence>
<evidence type="ECO:0000256" key="1">
    <source>
        <dbReference type="SAM" id="MobiDB-lite"/>
    </source>
</evidence>
<comment type="caution">
    <text evidence="2">The sequence shown here is derived from an EMBL/GenBank/DDBJ whole genome shotgun (WGS) entry which is preliminary data.</text>
</comment>
<organism evidence="2 3">
    <name type="scientific">Amycolatopsis acidiphila</name>
    <dbReference type="NCBI Taxonomy" id="715473"/>
    <lineage>
        <taxon>Bacteria</taxon>
        <taxon>Bacillati</taxon>
        <taxon>Actinomycetota</taxon>
        <taxon>Actinomycetes</taxon>
        <taxon>Pseudonocardiales</taxon>
        <taxon>Pseudonocardiaceae</taxon>
        <taxon>Amycolatopsis</taxon>
    </lineage>
</organism>
<sequence>MRQHDFEFETWLDQAVAEAHQAIARIHEEGNALLDASWEALRQDYRGYVEGSQGDPTGGGPGSAGLHRRSWFDR</sequence>